<dbReference type="InterPro" id="IPR035985">
    <property type="entry name" value="Ubiquitin-activating_enz"/>
</dbReference>
<feature type="domain" description="THIF-type NAD/FAD binding fold" evidence="1">
    <location>
        <begin position="49"/>
        <end position="280"/>
    </location>
</feature>
<accession>A0ABT4RNL4</accession>
<dbReference type="PANTHER" id="PTHR10953">
    <property type="entry name" value="UBIQUITIN-ACTIVATING ENZYME E1"/>
    <property type="match status" value="1"/>
</dbReference>
<dbReference type="CDD" id="cd00757">
    <property type="entry name" value="ThiF_MoeB_HesA_family"/>
    <property type="match status" value="1"/>
</dbReference>
<dbReference type="Proteomes" id="UP001147700">
    <property type="component" value="Unassembled WGS sequence"/>
</dbReference>
<dbReference type="RefSeq" id="WP_202952578.1">
    <property type="nucleotide sequence ID" value="NZ_JAPCID010000031.1"/>
</dbReference>
<dbReference type="Gene3D" id="3.40.50.720">
    <property type="entry name" value="NAD(P)-binding Rossmann-like Domain"/>
    <property type="match status" value="1"/>
</dbReference>
<keyword evidence="3" id="KW-1185">Reference proteome</keyword>
<gene>
    <name evidence="2" type="ORF">OJ962_20505</name>
</gene>
<dbReference type="EMBL" id="JAPCID010000031">
    <property type="protein sequence ID" value="MDA0139896.1"/>
    <property type="molecule type" value="Genomic_DNA"/>
</dbReference>
<name>A0ABT4RNL4_9ACTN</name>
<dbReference type="PANTHER" id="PTHR10953:SF102">
    <property type="entry name" value="ADENYLYLTRANSFERASE AND SULFURTRANSFERASE MOCS3"/>
    <property type="match status" value="1"/>
</dbReference>
<evidence type="ECO:0000259" key="1">
    <source>
        <dbReference type="Pfam" id="PF00899"/>
    </source>
</evidence>
<dbReference type="InterPro" id="IPR000594">
    <property type="entry name" value="ThiF_NAD_FAD-bd"/>
</dbReference>
<dbReference type="Pfam" id="PF00899">
    <property type="entry name" value="ThiF"/>
    <property type="match status" value="1"/>
</dbReference>
<evidence type="ECO:0000313" key="2">
    <source>
        <dbReference type="EMBL" id="MDA0139896.1"/>
    </source>
</evidence>
<dbReference type="SUPFAM" id="SSF69572">
    <property type="entry name" value="Activating enzymes of the ubiquitin-like proteins"/>
    <property type="match status" value="1"/>
</dbReference>
<evidence type="ECO:0000313" key="3">
    <source>
        <dbReference type="Proteomes" id="UP001147700"/>
    </source>
</evidence>
<sequence>MSDSSSRRNFFRGAFQSAARAALRPDPEPEEPPEEVVAPLLSEAEIERYSRQLVLPDWTEEAQIRLRDASVLVVGAGALAAPVALYLAGAGVGRIGLVDDDVVEISNLHRQPLHFTPDLGVPKVESAAAKLRFLNPDVIIEPYQVRLDATNALGLVEGQDLVIDCSDSFETRYAVNRACCDAGVDLIEGGAVGWSGLVMTILPRATACYRCAFPVEPEDAQSCAEAGILGPAAGVLGTLQALEALKLLSSTQPPLLDAFLSVDLVSLEFTHVSVHRRGDCSDCAG</sequence>
<comment type="caution">
    <text evidence="2">The sequence shown here is derived from an EMBL/GenBank/DDBJ whole genome shotgun (WGS) entry which is preliminary data.</text>
</comment>
<dbReference type="InterPro" id="IPR045886">
    <property type="entry name" value="ThiF/MoeB/HesA"/>
</dbReference>
<proteinExistence type="predicted"/>
<reference evidence="2" key="1">
    <citation type="submission" date="2022-10" db="EMBL/GenBank/DDBJ databases">
        <title>The WGS of Solirubrobacter sp. CPCC 204708.</title>
        <authorList>
            <person name="Jiang Z."/>
        </authorList>
    </citation>
    <scope>NUCLEOTIDE SEQUENCE</scope>
    <source>
        <strain evidence="2">CPCC 204708</strain>
    </source>
</reference>
<organism evidence="2 3">
    <name type="scientific">Solirubrobacter deserti</name>
    <dbReference type="NCBI Taxonomy" id="2282478"/>
    <lineage>
        <taxon>Bacteria</taxon>
        <taxon>Bacillati</taxon>
        <taxon>Actinomycetota</taxon>
        <taxon>Thermoleophilia</taxon>
        <taxon>Solirubrobacterales</taxon>
        <taxon>Solirubrobacteraceae</taxon>
        <taxon>Solirubrobacter</taxon>
    </lineage>
</organism>
<protein>
    <submittedName>
        <fullName evidence="2">HesA/MoeB/ThiF family protein</fullName>
    </submittedName>
</protein>